<dbReference type="SUPFAM" id="SSF50685">
    <property type="entry name" value="Barwin-like endoglucanases"/>
    <property type="match status" value="1"/>
</dbReference>
<dbReference type="InterPro" id="IPR007137">
    <property type="entry name" value="DUF348"/>
</dbReference>
<sequence>MKVFSKLLPSKTRHWILSGAGLLALMIFCGFMIAETTKAEVTVADNGDEQTVKTNADTVQDLLDEEGITYSKHDDLSHTIDAPVEDGMTIKYDEANKLTVAINNDKDTYYTTADTINEFLDNHDLTVGKYDEASEPAAAAITDGMDYSIDKAFDVTVEDAGEKRNIHPTTQQSVEELLTDNDIEVDDLDQVSPSLDATIEKGDDIKITRVEKSKETVDESIAYDTEKRDDDSLEKGKTKIVSEGQEGTVAKTYEVTTENGEAVDRQLMNKEVKQKSENKIVAHGTKEKDTNVTKLSAESSSNNQEAASSSKKELQMNATAYTVDCLGCDGKGLTATGINLHENPHVVSVDPNVIPLGSRVWVEGYGNAVAGDTGGNIQGNRIDLHFTSQSKASSFGRQTVTVKVLD</sequence>
<dbReference type="PANTHER" id="PTHR39160">
    <property type="entry name" value="CELL WALL-BINDING PROTEIN YOCH"/>
    <property type="match status" value="1"/>
</dbReference>
<dbReference type="Pfam" id="PF07501">
    <property type="entry name" value="G5"/>
    <property type="match status" value="1"/>
</dbReference>
<keyword evidence="3" id="KW-0812">Transmembrane</keyword>
<evidence type="ECO:0000259" key="4">
    <source>
        <dbReference type="PROSITE" id="PS51109"/>
    </source>
</evidence>
<dbReference type="Proteomes" id="UP001596620">
    <property type="component" value="Unassembled WGS sequence"/>
</dbReference>
<dbReference type="InterPro" id="IPR036908">
    <property type="entry name" value="RlpA-like_sf"/>
</dbReference>
<feature type="domain" description="G5" evidence="4">
    <location>
        <begin position="207"/>
        <end position="287"/>
    </location>
</feature>
<proteinExistence type="predicted"/>
<evidence type="ECO:0000313" key="5">
    <source>
        <dbReference type="EMBL" id="MFC7746564.1"/>
    </source>
</evidence>
<feature type="compositionally biased region" description="Basic and acidic residues" evidence="2">
    <location>
        <begin position="280"/>
        <end position="291"/>
    </location>
</feature>
<accession>A0ABW2US12</accession>
<keyword evidence="1" id="KW-0732">Signal</keyword>
<organism evidence="5 6">
    <name type="scientific">Lentibacillus kimchii</name>
    <dbReference type="NCBI Taxonomy" id="1542911"/>
    <lineage>
        <taxon>Bacteria</taxon>
        <taxon>Bacillati</taxon>
        <taxon>Bacillota</taxon>
        <taxon>Bacilli</taxon>
        <taxon>Bacillales</taxon>
        <taxon>Bacillaceae</taxon>
        <taxon>Lentibacillus</taxon>
    </lineage>
</organism>
<dbReference type="Gene3D" id="2.40.40.10">
    <property type="entry name" value="RlpA-like domain"/>
    <property type="match status" value="1"/>
</dbReference>
<keyword evidence="6" id="KW-1185">Reference proteome</keyword>
<evidence type="ECO:0000256" key="1">
    <source>
        <dbReference type="ARBA" id="ARBA00022729"/>
    </source>
</evidence>
<evidence type="ECO:0000256" key="2">
    <source>
        <dbReference type="SAM" id="MobiDB-lite"/>
    </source>
</evidence>
<reference evidence="6" key="1">
    <citation type="journal article" date="2019" name="Int. J. Syst. Evol. Microbiol.">
        <title>The Global Catalogue of Microorganisms (GCM) 10K type strain sequencing project: providing services to taxonomists for standard genome sequencing and annotation.</title>
        <authorList>
            <consortium name="The Broad Institute Genomics Platform"/>
            <consortium name="The Broad Institute Genome Sequencing Center for Infectious Disease"/>
            <person name="Wu L."/>
            <person name="Ma J."/>
        </authorList>
    </citation>
    <scope>NUCLEOTIDE SEQUENCE [LARGE SCALE GENOMIC DNA]</scope>
    <source>
        <strain evidence="6">JCM 30234</strain>
    </source>
</reference>
<comment type="caution">
    <text evidence="5">The sequence shown here is derived from an EMBL/GenBank/DDBJ whole genome shotgun (WGS) entry which is preliminary data.</text>
</comment>
<dbReference type="CDD" id="cd22786">
    <property type="entry name" value="DPBB_YuiC-like"/>
    <property type="match status" value="1"/>
</dbReference>
<dbReference type="Gene3D" id="2.20.230.10">
    <property type="entry name" value="Resuscitation-promoting factor rpfb"/>
    <property type="match status" value="1"/>
</dbReference>
<keyword evidence="3" id="KW-0472">Membrane</keyword>
<feature type="region of interest" description="Disordered" evidence="2">
    <location>
        <begin position="280"/>
        <end position="312"/>
    </location>
</feature>
<dbReference type="EMBL" id="JBHTGR010000006">
    <property type="protein sequence ID" value="MFC7746564.1"/>
    <property type="molecule type" value="Genomic_DNA"/>
</dbReference>
<name>A0ABW2US12_9BACI</name>
<dbReference type="Pfam" id="PF06725">
    <property type="entry name" value="3D"/>
    <property type="match status" value="1"/>
</dbReference>
<dbReference type="PROSITE" id="PS51109">
    <property type="entry name" value="G5"/>
    <property type="match status" value="1"/>
</dbReference>
<keyword evidence="3" id="KW-1133">Transmembrane helix</keyword>
<dbReference type="InterPro" id="IPR010611">
    <property type="entry name" value="3D_dom"/>
</dbReference>
<evidence type="ECO:0000313" key="6">
    <source>
        <dbReference type="Proteomes" id="UP001596620"/>
    </source>
</evidence>
<dbReference type="InterPro" id="IPR011098">
    <property type="entry name" value="G5_dom"/>
</dbReference>
<feature type="transmembrane region" description="Helical" evidence="3">
    <location>
        <begin position="12"/>
        <end position="34"/>
    </location>
</feature>
<feature type="compositionally biased region" description="Low complexity" evidence="2">
    <location>
        <begin position="296"/>
        <end position="309"/>
    </location>
</feature>
<evidence type="ECO:0000256" key="3">
    <source>
        <dbReference type="SAM" id="Phobius"/>
    </source>
</evidence>
<dbReference type="SMART" id="SM01208">
    <property type="entry name" value="G5"/>
    <property type="match status" value="1"/>
</dbReference>
<dbReference type="InterPro" id="IPR051933">
    <property type="entry name" value="Resuscitation_pf_RpfB"/>
</dbReference>
<gene>
    <name evidence="5" type="ORF">ACFQU8_04825</name>
</gene>
<dbReference type="Pfam" id="PF03990">
    <property type="entry name" value="DUF348"/>
    <property type="match status" value="3"/>
</dbReference>
<dbReference type="PANTHER" id="PTHR39160:SF4">
    <property type="entry name" value="RESUSCITATION-PROMOTING FACTOR RPFB"/>
    <property type="match status" value="1"/>
</dbReference>
<dbReference type="RefSeq" id="WP_382358068.1">
    <property type="nucleotide sequence ID" value="NZ_JBHTGR010000006.1"/>
</dbReference>
<protein>
    <submittedName>
        <fullName evidence="5">Ubiquitin-like domain-containing protein</fullName>
    </submittedName>
</protein>